<dbReference type="EMBL" id="CP159258">
    <property type="protein sequence ID" value="XCG74881.1"/>
    <property type="molecule type" value="Genomic_DNA"/>
</dbReference>
<evidence type="ECO:0000256" key="1">
    <source>
        <dbReference type="SAM" id="SignalP"/>
    </source>
</evidence>
<sequence>MRKILLCTTLLGTATAHAGQLVTPDNYSRAEVDESYKNIVKDVGSNAFRHDRALMPLDKQPAVTMNRDTVYSFGVFYVPEGTTITLPKSADNRYQSAMIMQNDDFTDQVFYAPGTFEIKSKTEFAAVVMRTQINPNDPADTQNVKTLQDGIKVNWPKGTVPKEYKIVDWDDASRMKLRSEYQKEAAKLTNFNDTSGARGVIKPEMLRLSASVALGLLPAKDAVYLYRDYGLSGDKCYKATYAKPEILEGGFFSFTMYGADKYLKSEDSNLNNRAMHFNDDGTFTVHYGPKAKCGEVANWLPTPGDNWYLGMRIYRPGESVISGKYAIPEPTAVN</sequence>
<feature type="chain" id="PRO_5043806683" evidence="1">
    <location>
        <begin position="19"/>
        <end position="334"/>
    </location>
</feature>
<dbReference type="AlphaFoldDB" id="A0AAU8E605"/>
<dbReference type="InterPro" id="IPR037049">
    <property type="entry name" value="DUF1214_C_sf"/>
</dbReference>
<protein>
    <submittedName>
        <fullName evidence="3">DUF1214 domain-containing protein</fullName>
    </submittedName>
</protein>
<organism evidence="3">
    <name type="scientific">Pseudomonas sp. MYb327</name>
    <dbReference type="NCBI Taxonomy" id="2745230"/>
    <lineage>
        <taxon>Bacteria</taxon>
        <taxon>Pseudomonadati</taxon>
        <taxon>Pseudomonadota</taxon>
        <taxon>Gammaproteobacteria</taxon>
        <taxon>Pseudomonadales</taxon>
        <taxon>Pseudomonadaceae</taxon>
        <taxon>Pseudomonas</taxon>
    </lineage>
</organism>
<dbReference type="PANTHER" id="PTHR36509">
    <property type="entry name" value="BLL3101 PROTEIN"/>
    <property type="match status" value="1"/>
</dbReference>
<keyword evidence="1" id="KW-0732">Signal</keyword>
<dbReference type="InterPro" id="IPR010621">
    <property type="entry name" value="DUF1214"/>
</dbReference>
<dbReference type="Gene3D" id="2.60.120.600">
    <property type="entry name" value="Domain of unknown function DUF1214, C-terminal domain"/>
    <property type="match status" value="1"/>
</dbReference>
<name>A0AAU8E605_9PSED</name>
<evidence type="ECO:0000313" key="3">
    <source>
        <dbReference type="EMBL" id="XCG74881.1"/>
    </source>
</evidence>
<dbReference type="Pfam" id="PF06742">
    <property type="entry name" value="DUF1214"/>
    <property type="match status" value="1"/>
</dbReference>
<gene>
    <name evidence="3" type="ORF">ABVN21_01995</name>
</gene>
<dbReference type="PANTHER" id="PTHR36509:SF3">
    <property type="entry name" value="SIGNAL PEPTIDE PROTEIN"/>
    <property type="match status" value="1"/>
</dbReference>
<reference evidence="3" key="1">
    <citation type="submission" date="2024-06" db="EMBL/GenBank/DDBJ databases">
        <title>The Caenorhabditis elegans bacterial microbiome influences microsporidia infection through nutrient limitation and inhibiting parasite invasion.</title>
        <authorList>
            <person name="Tamim El Jarkass H."/>
            <person name="Castelblanco S."/>
            <person name="Kaur M."/>
            <person name="Wan Y.C."/>
            <person name="Ellis A.E."/>
            <person name="Sheldon R.D."/>
            <person name="Lien E.C."/>
            <person name="Burton N.O."/>
            <person name="Wright G.D."/>
            <person name="Reinke A.W."/>
        </authorList>
    </citation>
    <scope>NUCLEOTIDE SEQUENCE</scope>
    <source>
        <strain evidence="3">MYb327</strain>
    </source>
</reference>
<feature type="signal peptide" evidence="1">
    <location>
        <begin position="1"/>
        <end position="18"/>
    </location>
</feature>
<feature type="domain" description="DUF1214" evidence="2">
    <location>
        <begin position="230"/>
        <end position="317"/>
    </location>
</feature>
<proteinExistence type="predicted"/>
<evidence type="ECO:0000259" key="2">
    <source>
        <dbReference type="Pfam" id="PF06742"/>
    </source>
</evidence>
<dbReference type="SUPFAM" id="SSF160935">
    <property type="entry name" value="VPA0735-like"/>
    <property type="match status" value="1"/>
</dbReference>
<dbReference type="RefSeq" id="WP_353637220.1">
    <property type="nucleotide sequence ID" value="NZ_CP159258.1"/>
</dbReference>
<accession>A0AAU8E605</accession>